<dbReference type="EMBL" id="CAJVCH010534483">
    <property type="protein sequence ID" value="CAG7824930.1"/>
    <property type="molecule type" value="Genomic_DNA"/>
</dbReference>
<dbReference type="OrthoDB" id="10000786at2759"/>
<name>A0A8J2LME1_9HEXA</name>
<proteinExistence type="predicted"/>
<reference evidence="1" key="1">
    <citation type="submission" date="2021-06" db="EMBL/GenBank/DDBJ databases">
        <authorList>
            <person name="Hodson N. C."/>
            <person name="Mongue J. A."/>
            <person name="Jaron S. K."/>
        </authorList>
    </citation>
    <scope>NUCLEOTIDE SEQUENCE</scope>
</reference>
<evidence type="ECO:0000313" key="1">
    <source>
        <dbReference type="EMBL" id="CAG7824930.1"/>
    </source>
</evidence>
<organism evidence="1 2">
    <name type="scientific">Allacma fusca</name>
    <dbReference type="NCBI Taxonomy" id="39272"/>
    <lineage>
        <taxon>Eukaryota</taxon>
        <taxon>Metazoa</taxon>
        <taxon>Ecdysozoa</taxon>
        <taxon>Arthropoda</taxon>
        <taxon>Hexapoda</taxon>
        <taxon>Collembola</taxon>
        <taxon>Symphypleona</taxon>
        <taxon>Sminthuridae</taxon>
        <taxon>Allacma</taxon>
    </lineage>
</organism>
<protein>
    <submittedName>
        <fullName evidence="1">Uncharacterized protein</fullName>
    </submittedName>
</protein>
<dbReference type="Proteomes" id="UP000708208">
    <property type="component" value="Unassembled WGS sequence"/>
</dbReference>
<keyword evidence="2" id="KW-1185">Reference proteome</keyword>
<comment type="caution">
    <text evidence="1">The sequence shown here is derived from an EMBL/GenBank/DDBJ whole genome shotgun (WGS) entry which is preliminary data.</text>
</comment>
<evidence type="ECO:0000313" key="2">
    <source>
        <dbReference type="Proteomes" id="UP000708208"/>
    </source>
</evidence>
<accession>A0A8J2LME1</accession>
<gene>
    <name evidence="1" type="ORF">AFUS01_LOCUS35061</name>
</gene>
<dbReference type="AlphaFoldDB" id="A0A8J2LME1"/>
<sequence>MDHKESIYHQLSVQWFNLFDSVLRGTELRDTFENQPGPFFDYISNARAMIVITKQAVEIGLRFYNFEKLTDLLKYFNVDIGHLYSNGNGIRTIIETLNSMLQEFLEHLLQVRPKISLLLKGTSDTSSETIVAILFMVEAAEEGHLIKMYKILHLRGGEKGEVVFAALKNEFDKDGLSECFRNSLVCVTSDGGLNICNVFNRHINNFTGRTILKHWCDNHRESLLFKTTVRKFRELQNVAAVVNKAHETYS</sequence>